<dbReference type="RefSeq" id="WP_388016498.1">
    <property type="nucleotide sequence ID" value="NZ_JBHUDT010000002.1"/>
</dbReference>
<keyword evidence="6" id="KW-0472">Membrane</keyword>
<evidence type="ECO:0000256" key="7">
    <source>
        <dbReference type="ARBA" id="ARBA00023237"/>
    </source>
</evidence>
<evidence type="ECO:0000256" key="3">
    <source>
        <dbReference type="ARBA" id="ARBA00022452"/>
    </source>
</evidence>
<evidence type="ECO:0000313" key="10">
    <source>
        <dbReference type="Proteomes" id="UP001597441"/>
    </source>
</evidence>
<keyword evidence="3" id="KW-1134">Transmembrane beta strand</keyword>
<evidence type="ECO:0000256" key="2">
    <source>
        <dbReference type="ARBA" id="ARBA00008163"/>
    </source>
</evidence>
<feature type="chain" id="PRO_5046755057" evidence="8">
    <location>
        <begin position="20"/>
        <end position="509"/>
    </location>
</feature>
<comment type="caution">
    <text evidence="9">The sequence shown here is derived from an EMBL/GenBank/DDBJ whole genome shotgun (WGS) entry which is preliminary data.</text>
</comment>
<dbReference type="Gene3D" id="2.40.160.60">
    <property type="entry name" value="Outer membrane protein transport protein (OMPP1/FadL/TodX)"/>
    <property type="match status" value="1"/>
</dbReference>
<reference evidence="10" key="1">
    <citation type="journal article" date="2019" name="Int. J. Syst. Evol. Microbiol.">
        <title>The Global Catalogue of Microorganisms (GCM) 10K type strain sequencing project: providing services to taxonomists for standard genome sequencing and annotation.</title>
        <authorList>
            <consortium name="The Broad Institute Genomics Platform"/>
            <consortium name="The Broad Institute Genome Sequencing Center for Infectious Disease"/>
            <person name="Wu L."/>
            <person name="Ma J."/>
        </authorList>
    </citation>
    <scope>NUCLEOTIDE SEQUENCE [LARGE SCALE GENOMIC DNA]</scope>
    <source>
        <strain evidence="10">KCTC 42903</strain>
    </source>
</reference>
<comment type="subcellular location">
    <subcellularLocation>
        <location evidence="1">Cell outer membrane</location>
        <topology evidence="1">Multi-pass membrane protein</topology>
    </subcellularLocation>
</comment>
<evidence type="ECO:0000256" key="1">
    <source>
        <dbReference type="ARBA" id="ARBA00004571"/>
    </source>
</evidence>
<dbReference type="EMBL" id="JBHULK010000002">
    <property type="protein sequence ID" value="MFD2534952.1"/>
    <property type="molecule type" value="Genomic_DNA"/>
</dbReference>
<accession>A0ABW5JSB4</accession>
<evidence type="ECO:0000256" key="6">
    <source>
        <dbReference type="ARBA" id="ARBA00023136"/>
    </source>
</evidence>
<dbReference type="Proteomes" id="UP001597441">
    <property type="component" value="Unassembled WGS sequence"/>
</dbReference>
<dbReference type="PANTHER" id="PTHR35093:SF8">
    <property type="entry name" value="OUTER MEMBRANE PROTEIN NMB0088-RELATED"/>
    <property type="match status" value="1"/>
</dbReference>
<dbReference type="PANTHER" id="PTHR35093">
    <property type="entry name" value="OUTER MEMBRANE PROTEIN NMB0088-RELATED"/>
    <property type="match status" value="1"/>
</dbReference>
<evidence type="ECO:0000256" key="4">
    <source>
        <dbReference type="ARBA" id="ARBA00022692"/>
    </source>
</evidence>
<evidence type="ECO:0000256" key="8">
    <source>
        <dbReference type="SAM" id="SignalP"/>
    </source>
</evidence>
<name>A0ABW5JSB4_9FLAO</name>
<sequence length="509" mass="56411">MKKLNLLFIGILSMSSIYAQDITDALRYSQDNIQGTARFRALSGAFGALGGDMSAVSLNPAGAAVFSQSHASFTLSTLETSNNTQYFNGSGSTNDSNFDINQGGASFVFASNNNTPWRKFTFGIAYEKTNNFNDNWFAFGTNTNNQSIDLYFLNYADGLRLDEISALDGESLTDAYADIGNVYGFANQQAFLGFESFILEPDDINNDANTLYSSNLANGNFNHDYTYSSTGYNGKVSFNMAAQYKDNLYLGLNLNSHFIDYQRSTLLSEENVNAGSIINYIEFENTLSTSGNGFSFQLGGILKLSPEFRVGLTYDSPTWYTIEEETTQYLYTESDNGFDDSGNFDAIEVNPQIVNIYPQYKLQTPSKITGSLAYVFGTQGLISFDYSRKDYSSTKFKPENDYTNVNNNISNMLTDASTYRLGGEYKHKQFSFRGGYRFEESPYKNGVNVGDLTGYSFGVGYNFGNTKLDVTFDQSNRTNETQLYSVGLTDAAVIDSTNSNLTLSLSFNI</sequence>
<keyword evidence="4" id="KW-0812">Transmembrane</keyword>
<dbReference type="SUPFAM" id="SSF56935">
    <property type="entry name" value="Porins"/>
    <property type="match status" value="1"/>
</dbReference>
<evidence type="ECO:0000256" key="5">
    <source>
        <dbReference type="ARBA" id="ARBA00022729"/>
    </source>
</evidence>
<protein>
    <submittedName>
        <fullName evidence="9">OmpP1/FadL family transporter</fullName>
    </submittedName>
</protein>
<feature type="signal peptide" evidence="8">
    <location>
        <begin position="1"/>
        <end position="19"/>
    </location>
</feature>
<proteinExistence type="inferred from homology"/>
<keyword evidence="5 8" id="KW-0732">Signal</keyword>
<gene>
    <name evidence="9" type="ORF">ACFSQS_07545</name>
</gene>
<comment type="similarity">
    <text evidence="2">Belongs to the OmpP1/FadL family.</text>
</comment>
<evidence type="ECO:0000313" key="9">
    <source>
        <dbReference type="EMBL" id="MFD2534952.1"/>
    </source>
</evidence>
<keyword evidence="7" id="KW-0998">Cell outer membrane</keyword>
<organism evidence="9 10">
    <name type="scientific">Gelatiniphilus marinus</name>
    <dbReference type="NCBI Taxonomy" id="1759464"/>
    <lineage>
        <taxon>Bacteria</taxon>
        <taxon>Pseudomonadati</taxon>
        <taxon>Bacteroidota</taxon>
        <taxon>Flavobacteriia</taxon>
        <taxon>Flavobacteriales</taxon>
        <taxon>Flavobacteriaceae</taxon>
        <taxon>Gelatiniphilus</taxon>
    </lineage>
</organism>
<keyword evidence="10" id="KW-1185">Reference proteome</keyword>
<dbReference type="InterPro" id="IPR005017">
    <property type="entry name" value="OMPP1/FadL/TodX"/>
</dbReference>